<evidence type="ECO:0000256" key="1">
    <source>
        <dbReference type="ARBA" id="ARBA00004651"/>
    </source>
</evidence>
<dbReference type="PANTHER" id="PTHR23508:SF10">
    <property type="entry name" value="CARBOXYLIC ACID TRANSPORTER PROTEIN HOMOLOG"/>
    <property type="match status" value="1"/>
</dbReference>
<organism evidence="8 9">
    <name type="scientific">Geobacillus thermopakistaniensis (strain MAS1)</name>
    <dbReference type="NCBI Taxonomy" id="1408282"/>
    <lineage>
        <taxon>Bacteria</taxon>
        <taxon>Bacillati</taxon>
        <taxon>Bacillota</taxon>
        <taxon>Bacilli</taxon>
        <taxon>Bacillales</taxon>
        <taxon>Anoxybacillaceae</taxon>
        <taxon>Geobacillus</taxon>
    </lineage>
</organism>
<dbReference type="InterPro" id="IPR020846">
    <property type="entry name" value="MFS_dom"/>
</dbReference>
<feature type="domain" description="Major facilitator superfamily (MFS) profile" evidence="7">
    <location>
        <begin position="66"/>
        <end position="476"/>
    </location>
</feature>
<dbReference type="GO" id="GO:0046943">
    <property type="term" value="F:carboxylic acid transmembrane transporter activity"/>
    <property type="evidence" value="ECO:0007669"/>
    <property type="project" value="TreeGrafter"/>
</dbReference>
<feature type="transmembrane region" description="Helical" evidence="6">
    <location>
        <begin position="299"/>
        <end position="319"/>
    </location>
</feature>
<comment type="caution">
    <text evidence="8">The sequence shown here is derived from an EMBL/GenBank/DDBJ whole genome shotgun (WGS) entry which is preliminary data.</text>
</comment>
<dbReference type="PROSITE" id="PS50850">
    <property type="entry name" value="MFS"/>
    <property type="match status" value="1"/>
</dbReference>
<feature type="transmembrane region" description="Helical" evidence="6">
    <location>
        <begin position="102"/>
        <end position="120"/>
    </location>
</feature>
<name>A0A7U9P5X0_GEOTM</name>
<evidence type="ECO:0000313" key="8">
    <source>
        <dbReference type="EMBL" id="ESU71760.1"/>
    </source>
</evidence>
<evidence type="ECO:0000256" key="6">
    <source>
        <dbReference type="SAM" id="Phobius"/>
    </source>
</evidence>
<keyword evidence="3 6" id="KW-0812">Transmembrane</keyword>
<keyword evidence="4 6" id="KW-1133">Transmembrane helix</keyword>
<dbReference type="Pfam" id="PF07690">
    <property type="entry name" value="MFS_1"/>
    <property type="match status" value="1"/>
</dbReference>
<evidence type="ECO:0000256" key="5">
    <source>
        <dbReference type="ARBA" id="ARBA00023136"/>
    </source>
</evidence>
<feature type="transmembrane region" description="Helical" evidence="6">
    <location>
        <begin position="62"/>
        <end position="82"/>
    </location>
</feature>
<feature type="transmembrane region" description="Helical" evidence="6">
    <location>
        <begin position="189"/>
        <end position="208"/>
    </location>
</feature>
<feature type="transmembrane region" description="Helical" evidence="6">
    <location>
        <begin position="331"/>
        <end position="351"/>
    </location>
</feature>
<dbReference type="InterPro" id="IPR011701">
    <property type="entry name" value="MFS"/>
</dbReference>
<feature type="transmembrane region" description="Helical" evidence="6">
    <location>
        <begin position="132"/>
        <end position="151"/>
    </location>
</feature>
<gene>
    <name evidence="8" type="ORF">T260_11835</name>
</gene>
<feature type="transmembrane region" description="Helical" evidence="6">
    <location>
        <begin position="454"/>
        <end position="477"/>
    </location>
</feature>
<dbReference type="EMBL" id="AYSF01000056">
    <property type="protein sequence ID" value="ESU71760.1"/>
    <property type="molecule type" value="Genomic_DNA"/>
</dbReference>
<dbReference type="PROSITE" id="PS00216">
    <property type="entry name" value="SUGAR_TRANSPORT_1"/>
    <property type="match status" value="1"/>
</dbReference>
<evidence type="ECO:0000256" key="2">
    <source>
        <dbReference type="ARBA" id="ARBA00022448"/>
    </source>
</evidence>
<dbReference type="CDD" id="cd17365">
    <property type="entry name" value="MFS_PcaK_like"/>
    <property type="match status" value="1"/>
</dbReference>
<dbReference type="Gene3D" id="1.20.1250.20">
    <property type="entry name" value="MFS general substrate transporter like domains"/>
    <property type="match status" value="1"/>
</dbReference>
<evidence type="ECO:0000313" key="9">
    <source>
        <dbReference type="Proteomes" id="UP000018339"/>
    </source>
</evidence>
<sequence length="494" mass="53696">MKGREATEGRSCRRIADILCIMAGERFHIYESDSDVQHEKGVGVLQTVHLEQIIHASKFNRFHFWLVALCFLIILFDGYDLVVYGTVVPVLIKEWQLSPVEAGAIGSYGLFGMVFGAVLLGMMADRYGRKPAIILSLFLFSFFTMLCGFADNPTIFSVYRFLAGLGLGGIMPNITALLTDYAPARLKSLLVTVVLCGYSVGGMLAPVFGMTLMPVFGWEAVFWVAGIGLLFIPLVYQYVPETAARLVQTGNKKEIIRVMAKVNPEVTLSERDEFMIDHQAGAKVPVVELFRQKRAFSTILFWTTYFMSLLMVYGLNTWLPNLMIKAGYGLNSSLAFLMILQGGSIVGAITIARLSSTYDLKKMLSFMYAIGAVAMTLLGMGGNVLYIYVLVAIAGASSVGAQHLIQAYVSQYYPPSIRSTALGTASGMGRFGGMFGPMIGGWLLSMALPTQVNFLAFAIPGVIAAAALAMVPARLAYSGGGEDAHSEHQLKANA</sequence>
<comment type="subcellular location">
    <subcellularLocation>
        <location evidence="1">Cell membrane</location>
        <topology evidence="1">Multi-pass membrane protein</topology>
    </subcellularLocation>
</comment>
<evidence type="ECO:0000256" key="4">
    <source>
        <dbReference type="ARBA" id="ARBA00022989"/>
    </source>
</evidence>
<protein>
    <submittedName>
        <fullName evidence="8">Major facilitator transporter</fullName>
    </submittedName>
</protein>
<evidence type="ECO:0000256" key="3">
    <source>
        <dbReference type="ARBA" id="ARBA00022692"/>
    </source>
</evidence>
<feature type="transmembrane region" description="Helical" evidence="6">
    <location>
        <begin position="363"/>
        <end position="380"/>
    </location>
</feature>
<evidence type="ECO:0000259" key="7">
    <source>
        <dbReference type="PROSITE" id="PS50850"/>
    </source>
</evidence>
<reference evidence="8 9" key="1">
    <citation type="journal article" date="2014" name="Genome Announc.">
        <title>Draft Genome Sequence of Geobacillus thermopakistaniensis Strain MAS1.</title>
        <authorList>
            <person name="Siddiqui M.A."/>
            <person name="Rashid N."/>
            <person name="Ayyampalayam S."/>
            <person name="Whitman W.B."/>
        </authorList>
    </citation>
    <scope>NUCLEOTIDE SEQUENCE [LARGE SCALE GENOMIC DNA]</scope>
    <source>
        <strain evidence="8 9">MAS1</strain>
    </source>
</reference>
<dbReference type="GO" id="GO:0005886">
    <property type="term" value="C:plasma membrane"/>
    <property type="evidence" value="ECO:0007669"/>
    <property type="project" value="UniProtKB-SubCell"/>
</dbReference>
<dbReference type="AlphaFoldDB" id="A0A7U9P5X0"/>
<dbReference type="InterPro" id="IPR036259">
    <property type="entry name" value="MFS_trans_sf"/>
</dbReference>
<dbReference type="PANTHER" id="PTHR23508">
    <property type="entry name" value="CARBOXYLIC ACID TRANSPORTER PROTEIN HOMOLOG"/>
    <property type="match status" value="1"/>
</dbReference>
<keyword evidence="5 6" id="KW-0472">Membrane</keyword>
<accession>A0A7U9P5X0</accession>
<feature type="transmembrane region" description="Helical" evidence="6">
    <location>
        <begin position="430"/>
        <end position="448"/>
    </location>
</feature>
<keyword evidence="2" id="KW-0813">Transport</keyword>
<keyword evidence="9" id="KW-1185">Reference proteome</keyword>
<proteinExistence type="predicted"/>
<feature type="transmembrane region" description="Helical" evidence="6">
    <location>
        <begin position="220"/>
        <end position="239"/>
    </location>
</feature>
<dbReference type="SUPFAM" id="SSF103473">
    <property type="entry name" value="MFS general substrate transporter"/>
    <property type="match status" value="1"/>
</dbReference>
<feature type="transmembrane region" description="Helical" evidence="6">
    <location>
        <begin position="157"/>
        <end position="177"/>
    </location>
</feature>
<dbReference type="InterPro" id="IPR005829">
    <property type="entry name" value="Sugar_transporter_CS"/>
</dbReference>
<dbReference type="Proteomes" id="UP000018339">
    <property type="component" value="Unassembled WGS sequence"/>
</dbReference>